<dbReference type="AlphaFoldDB" id="D9QV38"/>
<comment type="catalytic activity">
    <reaction evidence="3">
        <text>UTP + H2O = UMP + diphosphate + H(+)</text>
        <dbReference type="Rhea" id="RHEA:29395"/>
        <dbReference type="ChEBI" id="CHEBI:15377"/>
        <dbReference type="ChEBI" id="CHEBI:15378"/>
        <dbReference type="ChEBI" id="CHEBI:33019"/>
        <dbReference type="ChEBI" id="CHEBI:46398"/>
        <dbReference type="ChEBI" id="CHEBI:57865"/>
        <dbReference type="EC" id="3.6.1.9"/>
    </reaction>
</comment>
<dbReference type="NCBIfam" id="TIGR00172">
    <property type="entry name" value="maf"/>
    <property type="match status" value="1"/>
</dbReference>
<name>D9QV38_ACEAZ</name>
<dbReference type="PANTHER" id="PTHR43213">
    <property type="entry name" value="BIFUNCTIONAL DTTP/UTP PYROPHOSPHATASE/METHYLTRANSFERASE PROTEIN-RELATED"/>
    <property type="match status" value="1"/>
</dbReference>
<organism evidence="4 5">
    <name type="scientific">Acetohalobium arabaticum (strain ATCC 49924 / DSM 5501 / Z-7288)</name>
    <dbReference type="NCBI Taxonomy" id="574087"/>
    <lineage>
        <taxon>Bacteria</taxon>
        <taxon>Bacillati</taxon>
        <taxon>Bacillota</taxon>
        <taxon>Clostridia</taxon>
        <taxon>Halanaerobiales</taxon>
        <taxon>Halobacteroidaceae</taxon>
        <taxon>Acetohalobium</taxon>
    </lineage>
</organism>
<dbReference type="GO" id="GO:0036218">
    <property type="term" value="F:dTTP diphosphatase activity"/>
    <property type="evidence" value="ECO:0007669"/>
    <property type="project" value="RHEA"/>
</dbReference>
<keyword evidence="3" id="KW-0546">Nucleotide metabolism</keyword>
<comment type="function">
    <text evidence="3">Nucleoside triphosphate pyrophosphatase that hydrolyzes dTTP and UTP. May have a dual role in cell division arrest and in preventing the incorporation of modified nucleotides into cellular nucleic acids.</text>
</comment>
<dbReference type="EC" id="3.6.1.9" evidence="3"/>
<dbReference type="SUPFAM" id="SSF52972">
    <property type="entry name" value="ITPase-like"/>
    <property type="match status" value="1"/>
</dbReference>
<dbReference type="STRING" id="574087.Acear_0554"/>
<evidence type="ECO:0000256" key="2">
    <source>
        <dbReference type="ARBA" id="ARBA00022801"/>
    </source>
</evidence>
<sequence>MAKIVLASASPRRSQLLDQIGVEFIVQPSSVDESKFDGQAAINLVQQLAAAKSRDVANKLDKGLVIGADTVVVHHGQVLGKPESDDEAYAMLSKLSGSCHQVITGLAVIDIENSTTRIDYKITEVEMREFSGQEISDYISTGEPMDKAGGYGIQERGAIFVTGIKGSYTNVVGLPVTKLVMICKDLGYQIV</sequence>
<dbReference type="InterPro" id="IPR003697">
    <property type="entry name" value="Maf-like"/>
</dbReference>
<comment type="catalytic activity">
    <reaction evidence="3">
        <text>dTTP + H2O = dTMP + diphosphate + H(+)</text>
        <dbReference type="Rhea" id="RHEA:28534"/>
        <dbReference type="ChEBI" id="CHEBI:15377"/>
        <dbReference type="ChEBI" id="CHEBI:15378"/>
        <dbReference type="ChEBI" id="CHEBI:33019"/>
        <dbReference type="ChEBI" id="CHEBI:37568"/>
        <dbReference type="ChEBI" id="CHEBI:63528"/>
        <dbReference type="EC" id="3.6.1.9"/>
    </reaction>
</comment>
<dbReference type="PANTHER" id="PTHR43213:SF5">
    <property type="entry name" value="BIFUNCTIONAL DTTP_UTP PYROPHOSPHATASE_METHYLTRANSFERASE PROTEIN-RELATED"/>
    <property type="match status" value="1"/>
</dbReference>
<reference evidence="4 5" key="1">
    <citation type="journal article" date="2010" name="Stand. Genomic Sci.">
        <title>Complete genome sequence of Acetohalobium arabaticum type strain (Z-7288).</title>
        <authorList>
            <person name="Sikorski J."/>
            <person name="Lapidus A."/>
            <person name="Chertkov O."/>
            <person name="Lucas S."/>
            <person name="Copeland A."/>
            <person name="Glavina Del Rio T."/>
            <person name="Nolan M."/>
            <person name="Tice H."/>
            <person name="Cheng J.F."/>
            <person name="Han C."/>
            <person name="Brambilla E."/>
            <person name="Pitluck S."/>
            <person name="Liolios K."/>
            <person name="Ivanova N."/>
            <person name="Mavromatis K."/>
            <person name="Mikhailova N."/>
            <person name="Pati A."/>
            <person name="Bruce D."/>
            <person name="Detter C."/>
            <person name="Tapia R."/>
            <person name="Goodwin L."/>
            <person name="Chen A."/>
            <person name="Palaniappan K."/>
            <person name="Land M."/>
            <person name="Hauser L."/>
            <person name="Chang Y.J."/>
            <person name="Jeffries C.D."/>
            <person name="Rohde M."/>
            <person name="Goker M."/>
            <person name="Spring S."/>
            <person name="Woyke T."/>
            <person name="Bristow J."/>
            <person name="Eisen J.A."/>
            <person name="Markowitz V."/>
            <person name="Hugenholtz P."/>
            <person name="Kyrpides N.C."/>
            <person name="Klenk H.P."/>
        </authorList>
    </citation>
    <scope>NUCLEOTIDE SEQUENCE [LARGE SCALE GENOMIC DNA]</scope>
    <source>
        <strain evidence="5">ATCC 49924 / DSM 5501 / Z-7288</strain>
    </source>
</reference>
<accession>D9QV38</accession>
<dbReference type="eggNOG" id="COG0424">
    <property type="taxonomic scope" value="Bacteria"/>
</dbReference>
<comment type="caution">
    <text evidence="3">Lacks conserved residue(s) required for the propagation of feature annotation.</text>
</comment>
<feature type="site" description="Important for substrate specificity" evidence="3">
    <location>
        <position position="154"/>
    </location>
</feature>
<dbReference type="GO" id="GO:0005737">
    <property type="term" value="C:cytoplasm"/>
    <property type="evidence" value="ECO:0007669"/>
    <property type="project" value="UniProtKB-SubCell"/>
</dbReference>
<dbReference type="PIRSF" id="PIRSF006305">
    <property type="entry name" value="Maf"/>
    <property type="match status" value="1"/>
</dbReference>
<keyword evidence="3" id="KW-0963">Cytoplasm</keyword>
<comment type="similarity">
    <text evidence="3">Belongs to the Maf family. YhdE subfamily.</text>
</comment>
<dbReference type="GO" id="GO:0036221">
    <property type="term" value="F:UTP diphosphatase activity"/>
    <property type="evidence" value="ECO:0007669"/>
    <property type="project" value="RHEA"/>
</dbReference>
<feature type="site" description="Important for substrate specificity" evidence="3">
    <location>
        <position position="12"/>
    </location>
</feature>
<comment type="cofactor">
    <cofactor evidence="1 3">
        <name>a divalent metal cation</name>
        <dbReference type="ChEBI" id="CHEBI:60240"/>
    </cofactor>
</comment>
<proteinExistence type="inferred from homology"/>
<dbReference type="GO" id="GO:0009117">
    <property type="term" value="P:nucleotide metabolic process"/>
    <property type="evidence" value="ECO:0007669"/>
    <property type="project" value="UniProtKB-KW"/>
</dbReference>
<comment type="subcellular location">
    <subcellularLocation>
        <location evidence="3">Cytoplasm</location>
    </subcellularLocation>
</comment>
<evidence type="ECO:0000313" key="4">
    <source>
        <dbReference type="EMBL" id="ADL12097.1"/>
    </source>
</evidence>
<dbReference type="KEGG" id="aar:Acear_0554"/>
<evidence type="ECO:0000313" key="5">
    <source>
        <dbReference type="Proteomes" id="UP000001661"/>
    </source>
</evidence>
<keyword evidence="5" id="KW-1185">Reference proteome</keyword>
<keyword evidence="2 3" id="KW-0378">Hydrolase</keyword>
<gene>
    <name evidence="4" type="ordered locus">Acear_0554</name>
</gene>
<feature type="active site" description="Proton acceptor" evidence="3">
    <location>
        <position position="69"/>
    </location>
</feature>
<feature type="site" description="Important for substrate specificity" evidence="3">
    <location>
        <position position="70"/>
    </location>
</feature>
<dbReference type="EMBL" id="CP002105">
    <property type="protein sequence ID" value="ADL12097.1"/>
    <property type="molecule type" value="Genomic_DNA"/>
</dbReference>
<dbReference type="Pfam" id="PF02545">
    <property type="entry name" value="Maf"/>
    <property type="match status" value="1"/>
</dbReference>
<dbReference type="Gene3D" id="3.90.950.10">
    <property type="match status" value="1"/>
</dbReference>
<dbReference type="HAMAP" id="MF_00528">
    <property type="entry name" value="Maf"/>
    <property type="match status" value="1"/>
</dbReference>
<dbReference type="HOGENOM" id="CLU_040416_2_1_9"/>
<evidence type="ECO:0000256" key="1">
    <source>
        <dbReference type="ARBA" id="ARBA00001968"/>
    </source>
</evidence>
<dbReference type="CDD" id="cd00555">
    <property type="entry name" value="Maf"/>
    <property type="match status" value="1"/>
</dbReference>
<dbReference type="RefSeq" id="WP_013277543.1">
    <property type="nucleotide sequence ID" value="NC_014378.1"/>
</dbReference>
<evidence type="ECO:0000256" key="3">
    <source>
        <dbReference type="HAMAP-Rule" id="MF_00528"/>
    </source>
</evidence>
<dbReference type="OrthoDB" id="9807767at2"/>
<dbReference type="Proteomes" id="UP000001661">
    <property type="component" value="Chromosome"/>
</dbReference>
<protein>
    <recommendedName>
        <fullName evidence="3">dTTP/UTP pyrophosphatase</fullName>
        <shortName evidence="3">dTTPase/UTPase</shortName>
        <ecNumber evidence="3">3.6.1.9</ecNumber>
    </recommendedName>
    <alternativeName>
        <fullName evidence="3">Nucleoside triphosphate pyrophosphatase</fullName>
    </alternativeName>
    <alternativeName>
        <fullName evidence="3">Nucleotide pyrophosphatase</fullName>
        <shortName evidence="3">Nucleotide PPase</shortName>
    </alternativeName>
</protein>
<dbReference type="InterPro" id="IPR029001">
    <property type="entry name" value="ITPase-like_fam"/>
</dbReference>